<dbReference type="AlphaFoldDB" id="A0AA88IKR2"/>
<gene>
    <name evidence="1" type="ORF">QYM36_001987</name>
</gene>
<sequence>MLVCNVGNSECMLCHCDNCLSDDALIEYLTAKLSEDYDSEEEIIISQWVNTHRTEMVNQSISIESFISLLSKSVENLIPYSYITKSQSNTFKKLKEDPTLNTAIVIMEFGENYSYTIQNEIQSYH</sequence>
<reference evidence="1" key="1">
    <citation type="submission" date="2023-07" db="EMBL/GenBank/DDBJ databases">
        <title>Chromosome-level genome assembly of Artemia franciscana.</title>
        <authorList>
            <person name="Jo E."/>
        </authorList>
    </citation>
    <scope>NUCLEOTIDE SEQUENCE</scope>
    <source>
        <tissue evidence="1">Whole body</tissue>
    </source>
</reference>
<dbReference type="EMBL" id="JAVRJZ010000004">
    <property type="protein sequence ID" value="KAK2723502.1"/>
    <property type="molecule type" value="Genomic_DNA"/>
</dbReference>
<name>A0AA88IKR2_ARTSF</name>
<protein>
    <submittedName>
        <fullName evidence="1">Uncharacterized protein</fullName>
    </submittedName>
</protein>
<comment type="caution">
    <text evidence="1">The sequence shown here is derived from an EMBL/GenBank/DDBJ whole genome shotgun (WGS) entry which is preliminary data.</text>
</comment>
<evidence type="ECO:0000313" key="2">
    <source>
        <dbReference type="Proteomes" id="UP001187531"/>
    </source>
</evidence>
<dbReference type="PANTHER" id="PTHR46601">
    <property type="entry name" value="ULP_PROTEASE DOMAIN-CONTAINING PROTEIN"/>
    <property type="match status" value="1"/>
</dbReference>
<evidence type="ECO:0000313" key="1">
    <source>
        <dbReference type="EMBL" id="KAK2723502.1"/>
    </source>
</evidence>
<proteinExistence type="predicted"/>
<dbReference type="PANTHER" id="PTHR46601:SF1">
    <property type="entry name" value="ADF-H DOMAIN-CONTAINING PROTEIN"/>
    <property type="match status" value="1"/>
</dbReference>
<accession>A0AA88IKR2</accession>
<dbReference type="Proteomes" id="UP001187531">
    <property type="component" value="Unassembled WGS sequence"/>
</dbReference>
<keyword evidence="2" id="KW-1185">Reference proteome</keyword>
<organism evidence="1 2">
    <name type="scientific">Artemia franciscana</name>
    <name type="common">Brine shrimp</name>
    <name type="synonym">Artemia sanfranciscana</name>
    <dbReference type="NCBI Taxonomy" id="6661"/>
    <lineage>
        <taxon>Eukaryota</taxon>
        <taxon>Metazoa</taxon>
        <taxon>Ecdysozoa</taxon>
        <taxon>Arthropoda</taxon>
        <taxon>Crustacea</taxon>
        <taxon>Branchiopoda</taxon>
        <taxon>Anostraca</taxon>
        <taxon>Artemiidae</taxon>
        <taxon>Artemia</taxon>
    </lineage>
</organism>